<reference evidence="2 3" key="1">
    <citation type="submission" date="2018-05" db="EMBL/GenBank/DDBJ databases">
        <authorList>
            <person name="Goeker M."/>
            <person name="Huntemann M."/>
            <person name="Clum A."/>
            <person name="Pillay M."/>
            <person name="Palaniappan K."/>
            <person name="Varghese N."/>
            <person name="Mikhailova N."/>
            <person name="Stamatis D."/>
            <person name="Reddy T."/>
            <person name="Daum C."/>
            <person name="Shapiro N."/>
            <person name="Ivanova N."/>
            <person name="Kyrpides N."/>
            <person name="Woyke T."/>
        </authorList>
    </citation>
    <scope>NUCLEOTIDE SEQUENCE [LARGE SCALE GENOMIC DNA]</scope>
    <source>
        <strain evidence="2 3">DSM 26524</strain>
    </source>
</reference>
<gene>
    <name evidence="2" type="ORF">C7383_11791</name>
</gene>
<feature type="transmembrane region" description="Helical" evidence="1">
    <location>
        <begin position="49"/>
        <end position="71"/>
    </location>
</feature>
<dbReference type="RefSeq" id="WP_109748367.1">
    <property type="nucleotide sequence ID" value="NZ_JANKBI010000017.1"/>
</dbReference>
<keyword evidence="1" id="KW-0472">Membrane</keyword>
<keyword evidence="3" id="KW-1185">Reference proteome</keyword>
<evidence type="ECO:0000256" key="1">
    <source>
        <dbReference type="SAM" id="Phobius"/>
    </source>
</evidence>
<protein>
    <submittedName>
        <fullName evidence="2">Uncharacterized protein</fullName>
    </submittedName>
</protein>
<evidence type="ECO:0000313" key="3">
    <source>
        <dbReference type="Proteomes" id="UP000245412"/>
    </source>
</evidence>
<feature type="transmembrane region" description="Helical" evidence="1">
    <location>
        <begin position="83"/>
        <end position="100"/>
    </location>
</feature>
<keyword evidence="1" id="KW-1133">Transmembrane helix</keyword>
<comment type="caution">
    <text evidence="2">The sequence shown here is derived from an EMBL/GenBank/DDBJ whole genome shotgun (WGS) entry which is preliminary data.</text>
</comment>
<dbReference type="Proteomes" id="UP000245412">
    <property type="component" value="Unassembled WGS sequence"/>
</dbReference>
<name>A0AB73SYZ9_9FIRM</name>
<organism evidence="2 3">
    <name type="scientific">Murimonas intestini</name>
    <dbReference type="NCBI Taxonomy" id="1337051"/>
    <lineage>
        <taxon>Bacteria</taxon>
        <taxon>Bacillati</taxon>
        <taxon>Bacillota</taxon>
        <taxon>Clostridia</taxon>
        <taxon>Lachnospirales</taxon>
        <taxon>Lachnospiraceae</taxon>
        <taxon>Murimonas</taxon>
    </lineage>
</organism>
<sequence length="278" mass="31918">MDIILKLNEAFESFMSYFNGRKESIAFLGVYFLVLIYIWFQKDKEKIQMLIPMSVFLAATVFNFFVMEYLVIPLGLDTEWYRMYWLVPVIPVTAYGAVELIRMQENKIRKCVIAALCIMCIYLCGQPVWKLGYNLQDNEYKVRDSLIEIVEIIRQDRQGDTARVLFPSEYYIYEVRQYDASILMATGRDTAMSAVRKAQNGEEIIFSENPGERVQQELAAANMCNKRVDPEVLKADLAATGTEYVVCDSKTDSEAWFEEAGCAEIGGSGQYKVLKVVF</sequence>
<dbReference type="EMBL" id="QGGY01000017">
    <property type="protein sequence ID" value="PWJ72620.1"/>
    <property type="molecule type" value="Genomic_DNA"/>
</dbReference>
<keyword evidence="1" id="KW-0812">Transmembrane</keyword>
<feature type="transmembrane region" description="Helical" evidence="1">
    <location>
        <begin position="112"/>
        <end position="129"/>
    </location>
</feature>
<feature type="transmembrane region" description="Helical" evidence="1">
    <location>
        <begin position="24"/>
        <end position="40"/>
    </location>
</feature>
<accession>A0AB73SYZ9</accession>
<proteinExistence type="predicted"/>
<dbReference type="AlphaFoldDB" id="A0AB73SYZ9"/>
<evidence type="ECO:0000313" key="2">
    <source>
        <dbReference type="EMBL" id="PWJ72620.1"/>
    </source>
</evidence>